<comment type="caution">
    <text evidence="3">The sequence shown here is derived from an EMBL/GenBank/DDBJ whole genome shotgun (WGS) entry which is preliminary data.</text>
</comment>
<gene>
    <name evidence="3" type="ORF">WG900_08615</name>
</gene>
<dbReference type="InterPro" id="IPR037401">
    <property type="entry name" value="SnoaL-like"/>
</dbReference>
<feature type="region of interest" description="Disordered" evidence="1">
    <location>
        <begin position="147"/>
        <end position="178"/>
    </location>
</feature>
<evidence type="ECO:0000256" key="1">
    <source>
        <dbReference type="SAM" id="MobiDB-lite"/>
    </source>
</evidence>
<dbReference type="EMBL" id="JBBHJY010000003">
    <property type="protein sequence ID" value="MEJ6009982.1"/>
    <property type="molecule type" value="Genomic_DNA"/>
</dbReference>
<evidence type="ECO:0000259" key="2">
    <source>
        <dbReference type="Pfam" id="PF13577"/>
    </source>
</evidence>
<accession>A0ABU8S7X3</accession>
<dbReference type="Proteomes" id="UP001379235">
    <property type="component" value="Unassembled WGS sequence"/>
</dbReference>
<dbReference type="Pfam" id="PF13577">
    <property type="entry name" value="SnoaL_4"/>
    <property type="match status" value="1"/>
</dbReference>
<dbReference type="Gene3D" id="3.10.450.50">
    <property type="match status" value="1"/>
</dbReference>
<sequence>MDSTLEARLRDLLDRDAIWQVVQRNARSLDRCDTDMGLTCYWPEAIDDHNHFIGTPQAFLAYAHAVSLSFESCQHNLATHTCELAGDEAFAETYYTFTAHAAQPPHFMATGRYVDHFQRRGGEWRILNRVCVVDGQYDLMPSALGAGQGEAYPPGEKPVARDKSDVSYQRPLLVRQPR</sequence>
<dbReference type="SUPFAM" id="SSF54427">
    <property type="entry name" value="NTF2-like"/>
    <property type="match status" value="1"/>
</dbReference>
<protein>
    <submittedName>
        <fullName evidence="3">Nuclear transport factor 2 family protein</fullName>
    </submittedName>
</protein>
<evidence type="ECO:0000313" key="4">
    <source>
        <dbReference type="Proteomes" id="UP001379235"/>
    </source>
</evidence>
<dbReference type="RefSeq" id="WP_339966325.1">
    <property type="nucleotide sequence ID" value="NZ_JBBHJY010000003.1"/>
</dbReference>
<feature type="domain" description="SnoaL-like" evidence="2">
    <location>
        <begin position="11"/>
        <end position="129"/>
    </location>
</feature>
<dbReference type="InterPro" id="IPR032710">
    <property type="entry name" value="NTF2-like_dom_sf"/>
</dbReference>
<organism evidence="3 4">
    <name type="scientific">Novosphingobium aquae</name>
    <dbReference type="NCBI Taxonomy" id="3133435"/>
    <lineage>
        <taxon>Bacteria</taxon>
        <taxon>Pseudomonadati</taxon>
        <taxon>Pseudomonadota</taxon>
        <taxon>Alphaproteobacteria</taxon>
        <taxon>Sphingomonadales</taxon>
        <taxon>Sphingomonadaceae</taxon>
        <taxon>Novosphingobium</taxon>
    </lineage>
</organism>
<name>A0ABU8S7X3_9SPHN</name>
<evidence type="ECO:0000313" key="3">
    <source>
        <dbReference type="EMBL" id="MEJ6009982.1"/>
    </source>
</evidence>
<proteinExistence type="predicted"/>
<reference evidence="3 4" key="1">
    <citation type="submission" date="2024-03" db="EMBL/GenBank/DDBJ databases">
        <authorList>
            <person name="Jo J.-H."/>
        </authorList>
    </citation>
    <scope>NUCLEOTIDE SEQUENCE [LARGE SCALE GENOMIC DNA]</scope>
    <source>
        <strain evidence="3 4">AS3R-12</strain>
    </source>
</reference>
<keyword evidence="4" id="KW-1185">Reference proteome</keyword>